<comment type="pathway">
    <text evidence="2 15">Cofactor biosynthesis; FAD biosynthesis; FAD from FMN: step 1/1.</text>
</comment>
<dbReference type="Gene3D" id="2.40.30.30">
    <property type="entry name" value="Riboflavin kinase-like"/>
    <property type="match status" value="1"/>
</dbReference>
<comment type="catalytic activity">
    <reaction evidence="14 15">
        <text>FMN + ATP + H(+) = FAD + diphosphate</text>
        <dbReference type="Rhea" id="RHEA:17237"/>
        <dbReference type="ChEBI" id="CHEBI:15378"/>
        <dbReference type="ChEBI" id="CHEBI:30616"/>
        <dbReference type="ChEBI" id="CHEBI:33019"/>
        <dbReference type="ChEBI" id="CHEBI:57692"/>
        <dbReference type="ChEBI" id="CHEBI:58210"/>
        <dbReference type="EC" id="2.7.7.2"/>
    </reaction>
</comment>
<organism evidence="17 18">
    <name type="scientific">Moraxella lacunata</name>
    <dbReference type="NCBI Taxonomy" id="477"/>
    <lineage>
        <taxon>Bacteria</taxon>
        <taxon>Pseudomonadati</taxon>
        <taxon>Pseudomonadota</taxon>
        <taxon>Gammaproteobacteria</taxon>
        <taxon>Moraxellales</taxon>
        <taxon>Moraxellaceae</taxon>
        <taxon>Moraxella</taxon>
    </lineage>
</organism>
<dbReference type="Gene3D" id="3.40.50.620">
    <property type="entry name" value="HUPs"/>
    <property type="match status" value="1"/>
</dbReference>
<evidence type="ECO:0000256" key="12">
    <source>
        <dbReference type="ARBA" id="ARBA00023268"/>
    </source>
</evidence>
<name>A0A378QQ50_MORLA</name>
<dbReference type="SUPFAM" id="SSF52374">
    <property type="entry name" value="Nucleotidylyl transferase"/>
    <property type="match status" value="1"/>
</dbReference>
<dbReference type="PANTHER" id="PTHR22749">
    <property type="entry name" value="RIBOFLAVIN KINASE/FMN ADENYLYLTRANSFERASE"/>
    <property type="match status" value="1"/>
</dbReference>
<dbReference type="Proteomes" id="UP000254107">
    <property type="component" value="Unassembled WGS sequence"/>
</dbReference>
<feature type="domain" description="Riboflavin kinase" evidence="16">
    <location>
        <begin position="201"/>
        <end position="343"/>
    </location>
</feature>
<dbReference type="SMART" id="SM00904">
    <property type="entry name" value="Flavokinase"/>
    <property type="match status" value="1"/>
</dbReference>
<protein>
    <recommendedName>
        <fullName evidence="15">Riboflavin biosynthesis protein</fullName>
    </recommendedName>
    <domain>
        <recommendedName>
            <fullName evidence="15">Riboflavin kinase</fullName>
            <ecNumber evidence="15">2.7.1.26</ecNumber>
        </recommendedName>
        <alternativeName>
            <fullName evidence="15">Flavokinase</fullName>
        </alternativeName>
    </domain>
    <domain>
        <recommendedName>
            <fullName evidence="15">FMN adenylyltransferase</fullName>
            <ecNumber evidence="15">2.7.7.2</ecNumber>
        </recommendedName>
        <alternativeName>
            <fullName evidence="15">FAD pyrophosphorylase</fullName>
        </alternativeName>
        <alternativeName>
            <fullName evidence="15">FAD synthase</fullName>
        </alternativeName>
    </domain>
</protein>
<evidence type="ECO:0000313" key="17">
    <source>
        <dbReference type="EMBL" id="STZ01463.1"/>
    </source>
</evidence>
<dbReference type="UniPathway" id="UPA00277">
    <property type="reaction ID" value="UER00407"/>
</dbReference>
<gene>
    <name evidence="17" type="primary">ribF</name>
    <name evidence="17" type="ORF">NCTC7911_02894</name>
</gene>
<dbReference type="GO" id="GO:0008531">
    <property type="term" value="F:riboflavin kinase activity"/>
    <property type="evidence" value="ECO:0007669"/>
    <property type="project" value="UniProtKB-UniRule"/>
</dbReference>
<evidence type="ECO:0000256" key="6">
    <source>
        <dbReference type="ARBA" id="ARBA00022679"/>
    </source>
</evidence>
<evidence type="ECO:0000256" key="1">
    <source>
        <dbReference type="ARBA" id="ARBA00002121"/>
    </source>
</evidence>
<evidence type="ECO:0000259" key="16">
    <source>
        <dbReference type="SMART" id="SM00904"/>
    </source>
</evidence>
<keyword evidence="11 15" id="KW-0067">ATP-binding</keyword>
<dbReference type="PIRSF" id="PIRSF004491">
    <property type="entry name" value="FAD_Synth"/>
    <property type="match status" value="1"/>
</dbReference>
<evidence type="ECO:0000256" key="10">
    <source>
        <dbReference type="ARBA" id="ARBA00022827"/>
    </source>
</evidence>
<comment type="function">
    <text evidence="1">Catalyzes the phosphorylation of riboflavin to FMN followed by the adenylation of FMN to FAD.</text>
</comment>
<evidence type="ECO:0000256" key="8">
    <source>
        <dbReference type="ARBA" id="ARBA00022741"/>
    </source>
</evidence>
<reference evidence="17 18" key="1">
    <citation type="submission" date="2018-06" db="EMBL/GenBank/DDBJ databases">
        <authorList>
            <consortium name="Pathogen Informatics"/>
            <person name="Doyle S."/>
        </authorList>
    </citation>
    <scope>NUCLEOTIDE SEQUENCE [LARGE SCALE GENOMIC DNA]</scope>
    <source>
        <strain evidence="17 18">NCTC7911</strain>
    </source>
</reference>
<dbReference type="GO" id="GO:0006747">
    <property type="term" value="P:FAD biosynthetic process"/>
    <property type="evidence" value="ECO:0007669"/>
    <property type="project" value="UniProtKB-UniRule"/>
</dbReference>
<evidence type="ECO:0000256" key="7">
    <source>
        <dbReference type="ARBA" id="ARBA00022695"/>
    </source>
</evidence>
<dbReference type="FunFam" id="3.40.50.620:FF:000021">
    <property type="entry name" value="Riboflavin biosynthesis protein"/>
    <property type="match status" value="1"/>
</dbReference>
<dbReference type="InterPro" id="IPR015865">
    <property type="entry name" value="Riboflavin_kinase_bac/euk"/>
</dbReference>
<evidence type="ECO:0000256" key="4">
    <source>
        <dbReference type="ARBA" id="ARBA00022630"/>
    </source>
</evidence>
<dbReference type="InterPro" id="IPR014729">
    <property type="entry name" value="Rossmann-like_a/b/a_fold"/>
</dbReference>
<dbReference type="UniPathway" id="UPA00276">
    <property type="reaction ID" value="UER00406"/>
</dbReference>
<dbReference type="EC" id="2.7.1.26" evidence="15"/>
<dbReference type="InterPro" id="IPR002606">
    <property type="entry name" value="Riboflavin_kinase_bac"/>
</dbReference>
<dbReference type="InterPro" id="IPR015864">
    <property type="entry name" value="FAD_synthase"/>
</dbReference>
<proteinExistence type="inferred from homology"/>
<comment type="similarity">
    <text evidence="15">Belongs to the ribF family.</text>
</comment>
<dbReference type="PANTHER" id="PTHR22749:SF6">
    <property type="entry name" value="RIBOFLAVIN KINASE"/>
    <property type="match status" value="1"/>
</dbReference>
<comment type="pathway">
    <text evidence="3 15">Cofactor biosynthesis; FMN biosynthesis; FMN from riboflavin (ATP route): step 1/1.</text>
</comment>
<dbReference type="GO" id="GO:0009398">
    <property type="term" value="P:FMN biosynthetic process"/>
    <property type="evidence" value="ECO:0007669"/>
    <property type="project" value="UniProtKB-UniRule"/>
</dbReference>
<keyword evidence="4 15" id="KW-0285">Flavoprotein</keyword>
<dbReference type="GO" id="GO:0005524">
    <property type="term" value="F:ATP binding"/>
    <property type="evidence" value="ECO:0007669"/>
    <property type="project" value="UniProtKB-UniRule"/>
</dbReference>
<keyword evidence="8 15" id="KW-0547">Nucleotide-binding</keyword>
<keyword evidence="18" id="KW-1185">Reference proteome</keyword>
<sequence>MAIFYEKMMNFAYNMPFVRPFSIFMQIINLDPHAPTALPPHALTIGNFDGVHLGHQAMLNTLIKDATKQSLATAVMVFEPQPREFFSPHNPPARLTNFAEKVALLDGHGVDFVIKANFNDDFRHLSAHAFATLLTALGAEHLVLGDDFRFGHDRTGDKAFLQGLGFSVDSLATVAHDDERISSTAVRGALAQGDLDTAKIMLGRDYAMTGQVVHGDKIGRTLDFPTANVALDRLKPAVQGIFGADILAHRDGRAVDLHALGGGIKGQTANSLFGAVNVGKRPSVNGTDYRLEVHLPDFAGDLYGMTLSVMFKKYLHGERHYESLAQLKDGIKRDVDELVAWHHTL</sequence>
<evidence type="ECO:0000256" key="2">
    <source>
        <dbReference type="ARBA" id="ARBA00004726"/>
    </source>
</evidence>
<dbReference type="AlphaFoldDB" id="A0A378QQ50"/>
<dbReference type="GO" id="GO:0003919">
    <property type="term" value="F:FMN adenylyltransferase activity"/>
    <property type="evidence" value="ECO:0007669"/>
    <property type="project" value="UniProtKB-UniRule"/>
</dbReference>
<dbReference type="EMBL" id="UGQC01000001">
    <property type="protein sequence ID" value="STZ01463.1"/>
    <property type="molecule type" value="Genomic_DNA"/>
</dbReference>
<evidence type="ECO:0000256" key="14">
    <source>
        <dbReference type="ARBA" id="ARBA00049494"/>
    </source>
</evidence>
<dbReference type="GO" id="GO:0009231">
    <property type="term" value="P:riboflavin biosynthetic process"/>
    <property type="evidence" value="ECO:0007669"/>
    <property type="project" value="InterPro"/>
</dbReference>
<keyword evidence="7 15" id="KW-0548">Nucleotidyltransferase</keyword>
<keyword evidence="5 15" id="KW-0288">FMN</keyword>
<dbReference type="InterPro" id="IPR023465">
    <property type="entry name" value="Riboflavin_kinase_dom_sf"/>
</dbReference>
<dbReference type="Pfam" id="PF01687">
    <property type="entry name" value="Flavokinase"/>
    <property type="match status" value="1"/>
</dbReference>
<keyword evidence="6 15" id="KW-0808">Transferase</keyword>
<evidence type="ECO:0000256" key="5">
    <source>
        <dbReference type="ARBA" id="ARBA00022643"/>
    </source>
</evidence>
<evidence type="ECO:0000256" key="11">
    <source>
        <dbReference type="ARBA" id="ARBA00022840"/>
    </source>
</evidence>
<evidence type="ECO:0000256" key="13">
    <source>
        <dbReference type="ARBA" id="ARBA00047880"/>
    </source>
</evidence>
<dbReference type="CDD" id="cd02064">
    <property type="entry name" value="FAD_synthetase_N"/>
    <property type="match status" value="1"/>
</dbReference>
<dbReference type="SUPFAM" id="SSF82114">
    <property type="entry name" value="Riboflavin kinase-like"/>
    <property type="match status" value="1"/>
</dbReference>
<dbReference type="NCBIfam" id="TIGR00083">
    <property type="entry name" value="ribF"/>
    <property type="match status" value="1"/>
</dbReference>
<dbReference type="InterPro" id="IPR023468">
    <property type="entry name" value="Riboflavin_kinase"/>
</dbReference>
<evidence type="ECO:0000256" key="9">
    <source>
        <dbReference type="ARBA" id="ARBA00022777"/>
    </source>
</evidence>
<evidence type="ECO:0000313" key="18">
    <source>
        <dbReference type="Proteomes" id="UP000254107"/>
    </source>
</evidence>
<dbReference type="Pfam" id="PF06574">
    <property type="entry name" value="FAD_syn"/>
    <property type="match status" value="1"/>
</dbReference>
<accession>A0A378QQ50</accession>
<evidence type="ECO:0000256" key="3">
    <source>
        <dbReference type="ARBA" id="ARBA00005201"/>
    </source>
</evidence>
<keyword evidence="9 15" id="KW-0418">Kinase</keyword>
<dbReference type="EC" id="2.7.7.2" evidence="15"/>
<dbReference type="NCBIfam" id="NF004163">
    <property type="entry name" value="PRK05627.1-6"/>
    <property type="match status" value="1"/>
</dbReference>
<keyword evidence="10 15" id="KW-0274">FAD</keyword>
<keyword evidence="12" id="KW-0511">Multifunctional enzyme</keyword>
<comment type="catalytic activity">
    <reaction evidence="13 15">
        <text>riboflavin + ATP = FMN + ADP + H(+)</text>
        <dbReference type="Rhea" id="RHEA:14357"/>
        <dbReference type="ChEBI" id="CHEBI:15378"/>
        <dbReference type="ChEBI" id="CHEBI:30616"/>
        <dbReference type="ChEBI" id="CHEBI:57986"/>
        <dbReference type="ChEBI" id="CHEBI:58210"/>
        <dbReference type="ChEBI" id="CHEBI:456216"/>
        <dbReference type="EC" id="2.7.1.26"/>
    </reaction>
</comment>
<evidence type="ECO:0000256" key="15">
    <source>
        <dbReference type="PIRNR" id="PIRNR004491"/>
    </source>
</evidence>